<dbReference type="InterPro" id="IPR038008">
    <property type="entry name" value="Jag_KH"/>
</dbReference>
<dbReference type="PANTHER" id="PTHR35800:SF1">
    <property type="entry name" value="RNA-BINDING PROTEIN KHPB"/>
    <property type="match status" value="1"/>
</dbReference>
<dbReference type="Gene3D" id="3.30.1370.50">
    <property type="entry name" value="R3H-like domain"/>
    <property type="match status" value="1"/>
</dbReference>
<proteinExistence type="inferred from homology"/>
<dbReference type="PANTHER" id="PTHR35800">
    <property type="entry name" value="PROTEIN JAG"/>
    <property type="match status" value="1"/>
</dbReference>
<dbReference type="Gene3D" id="3.30.30.80">
    <property type="entry name" value="probable RNA-binding protein from clostridium symbiosum atcc 14940"/>
    <property type="match status" value="1"/>
</dbReference>
<keyword evidence="4 6" id="KW-0143">Chaperone</keyword>
<organism evidence="8 9">
    <name type="scientific">Thermotoga neapolitana (strain ATCC 49049 / DSM 4359 / NBRC 107923 / NS-E)</name>
    <dbReference type="NCBI Taxonomy" id="309803"/>
    <lineage>
        <taxon>Bacteria</taxon>
        <taxon>Thermotogati</taxon>
        <taxon>Thermotogota</taxon>
        <taxon>Thermotogae</taxon>
        <taxon>Thermotogales</taxon>
        <taxon>Thermotogaceae</taxon>
        <taxon>Thermotoga</taxon>
    </lineage>
</organism>
<sequence>MKKVIERAPSVNEAIEKVVKRYGLEENEYTVNVLEKGFQGIFGLFSKEAVVEVSIKKSYFERRLREFLEDILSVVDNNVKVSVRSSGRSFFVDVDSENVGRLIGKHGKTLGALQHITMIFLNRLSDTKLNVILDMGDYREKRRKSLEKIVEEAVKKALSEKTKVMLDPMFAFERRQVHKLVKKYKGVTSYSVGVEPYRRVVIEYVGTKREGRRRHDIKESI</sequence>
<dbReference type="GO" id="GO:0005737">
    <property type="term" value="C:cytoplasm"/>
    <property type="evidence" value="ECO:0007669"/>
    <property type="project" value="UniProtKB-SubCell"/>
</dbReference>
<dbReference type="CDD" id="cd02414">
    <property type="entry name" value="KH-II_Jag"/>
    <property type="match status" value="1"/>
</dbReference>
<dbReference type="HOGENOM" id="CLU_042512_0_1_0"/>
<dbReference type="NCBIfam" id="NF041568">
    <property type="entry name" value="Jag_EloR"/>
    <property type="match status" value="1"/>
</dbReference>
<evidence type="ECO:0000256" key="1">
    <source>
        <dbReference type="ARBA" id="ARBA00022490"/>
    </source>
</evidence>
<dbReference type="RefSeq" id="WP_015919525.1">
    <property type="nucleotide sequence ID" value="NC_011978.1"/>
</dbReference>
<evidence type="ECO:0000256" key="4">
    <source>
        <dbReference type="ARBA" id="ARBA00023186"/>
    </source>
</evidence>
<dbReference type="Gene3D" id="3.30.300.20">
    <property type="match status" value="1"/>
</dbReference>
<dbReference type="InterPro" id="IPR015946">
    <property type="entry name" value="KH_dom-like_a/b"/>
</dbReference>
<dbReference type="InterPro" id="IPR034079">
    <property type="entry name" value="R3H_KhpB"/>
</dbReference>
<comment type="subunit">
    <text evidence="6">Forms a complex with KhpA.</text>
</comment>
<name>B9K8C6_THENN</name>
<comment type="subcellular location">
    <subcellularLocation>
        <location evidence="6">Cytoplasm</location>
    </subcellularLocation>
</comment>
<keyword evidence="1 6" id="KW-0963">Cytoplasm</keyword>
<dbReference type="Proteomes" id="UP000000445">
    <property type="component" value="Chromosome"/>
</dbReference>
<keyword evidence="3 6" id="KW-0133">Cell shape</keyword>
<dbReference type="GO" id="GO:0071555">
    <property type="term" value="P:cell wall organization"/>
    <property type="evidence" value="ECO:0007669"/>
    <property type="project" value="UniProtKB-KW"/>
</dbReference>
<dbReference type="EMBL" id="CP000916">
    <property type="protein sequence ID" value="ACM23209.1"/>
    <property type="molecule type" value="Genomic_DNA"/>
</dbReference>
<evidence type="ECO:0000256" key="6">
    <source>
        <dbReference type="HAMAP-Rule" id="MF_00867"/>
    </source>
</evidence>
<keyword evidence="2 6" id="KW-0694">RNA-binding</keyword>
<comment type="caution">
    <text evidence="6">Lacks conserved residue(s) required for the propagation of feature annotation.</text>
</comment>
<dbReference type="InterPro" id="IPR036867">
    <property type="entry name" value="R3H_dom_sf"/>
</dbReference>
<dbReference type="InterPro" id="IPR039247">
    <property type="entry name" value="KhpB"/>
</dbReference>
<dbReference type="SMART" id="SM00393">
    <property type="entry name" value="R3H"/>
    <property type="match status" value="1"/>
</dbReference>
<dbReference type="KEGG" id="tna:CTN_1033"/>
<dbReference type="HAMAP" id="MF_00867">
    <property type="entry name" value="KhpB"/>
    <property type="match status" value="1"/>
</dbReference>
<dbReference type="CDD" id="cd02644">
    <property type="entry name" value="R3H_jag"/>
    <property type="match status" value="1"/>
</dbReference>
<evidence type="ECO:0000313" key="9">
    <source>
        <dbReference type="Proteomes" id="UP000000445"/>
    </source>
</evidence>
<dbReference type="Pfam" id="PF14804">
    <property type="entry name" value="Jag_N"/>
    <property type="match status" value="1"/>
</dbReference>
<evidence type="ECO:0000256" key="2">
    <source>
        <dbReference type="ARBA" id="ARBA00022884"/>
    </source>
</evidence>
<dbReference type="Pfam" id="PF01424">
    <property type="entry name" value="R3H"/>
    <property type="match status" value="1"/>
</dbReference>
<dbReference type="InterPro" id="IPR001374">
    <property type="entry name" value="R3H_dom"/>
</dbReference>
<feature type="domain" description="R3H" evidence="7">
    <location>
        <begin position="140"/>
        <end position="206"/>
    </location>
</feature>
<dbReference type="eggNOG" id="COG1847">
    <property type="taxonomic scope" value="Bacteria"/>
</dbReference>
<comment type="function">
    <text evidence="6">A probable RNA chaperone. Forms a complex with KhpA which binds to cellular RNA and controls its expression. Plays a role in peptidoglycan (PG) homeostasis and cell length regulation.</text>
</comment>
<accession>B9K8C6</accession>
<dbReference type="GO" id="GO:0008360">
    <property type="term" value="P:regulation of cell shape"/>
    <property type="evidence" value="ECO:0007669"/>
    <property type="project" value="UniProtKB-KW"/>
</dbReference>
<gene>
    <name evidence="6" type="primary">khpB</name>
    <name evidence="6" type="synonym">eloR</name>
    <name evidence="8" type="ordered locus">CTN_1033</name>
</gene>
<dbReference type="InterPro" id="IPR032782">
    <property type="entry name" value="KhpB_N"/>
</dbReference>
<dbReference type="InterPro" id="IPR038247">
    <property type="entry name" value="Jag_N_dom_sf"/>
</dbReference>
<dbReference type="Pfam" id="PF13083">
    <property type="entry name" value="KH_KhpA-B"/>
    <property type="match status" value="1"/>
</dbReference>
<keyword evidence="9" id="KW-1185">Reference proteome</keyword>
<dbReference type="AlphaFoldDB" id="B9K8C6"/>
<dbReference type="SMART" id="SM01245">
    <property type="entry name" value="Jag_N"/>
    <property type="match status" value="1"/>
</dbReference>
<evidence type="ECO:0000259" key="7">
    <source>
        <dbReference type="PROSITE" id="PS51061"/>
    </source>
</evidence>
<comment type="domain">
    <text evidence="6">Has an N-terminal Jag-N domain and 2 RNA-binding domains (KH and R3H).</text>
</comment>
<reference evidence="8 9" key="1">
    <citation type="journal article" date="2009" name="Biosci. Biotechnol. Biochem.">
        <title>WeGAS: a web-based microbial genome annotation system.</title>
        <authorList>
            <person name="Lee D."/>
            <person name="Seo H."/>
            <person name="Park C."/>
            <person name="Park K."/>
        </authorList>
    </citation>
    <scope>NUCLEOTIDE SEQUENCE [LARGE SCALE GENOMIC DNA]</scope>
    <source>
        <strain evidence="9">ATCC 49049 / DSM 4359 / NBRC 107923 / NS-E</strain>
    </source>
</reference>
<evidence type="ECO:0000256" key="5">
    <source>
        <dbReference type="ARBA" id="ARBA00023316"/>
    </source>
</evidence>
<comment type="similarity">
    <text evidence="6">Belongs to the KhpB RNA-binding protein family.</text>
</comment>
<dbReference type="STRING" id="309803.CTN_1033"/>
<dbReference type="SUPFAM" id="SSF82708">
    <property type="entry name" value="R3H domain"/>
    <property type="match status" value="1"/>
</dbReference>
<dbReference type="GO" id="GO:0003723">
    <property type="term" value="F:RNA binding"/>
    <property type="evidence" value="ECO:0007669"/>
    <property type="project" value="UniProtKB-UniRule"/>
</dbReference>
<evidence type="ECO:0000256" key="3">
    <source>
        <dbReference type="ARBA" id="ARBA00022960"/>
    </source>
</evidence>
<evidence type="ECO:0000313" key="8">
    <source>
        <dbReference type="EMBL" id="ACM23209.1"/>
    </source>
</evidence>
<dbReference type="GO" id="GO:0009252">
    <property type="term" value="P:peptidoglycan biosynthetic process"/>
    <property type="evidence" value="ECO:0007669"/>
    <property type="project" value="UniProtKB-UniRule"/>
</dbReference>
<dbReference type="PROSITE" id="PS51061">
    <property type="entry name" value="R3H"/>
    <property type="match status" value="1"/>
</dbReference>
<protein>
    <recommendedName>
        <fullName evidence="6">RNA-binding protein KhpB</fullName>
    </recommendedName>
    <alternativeName>
        <fullName evidence="6">RNA-binding protein EloR</fullName>
    </alternativeName>
</protein>
<keyword evidence="5 6" id="KW-0961">Cell wall biogenesis/degradation</keyword>